<gene>
    <name evidence="1" type="ORF">BTO32_14805</name>
</gene>
<name>A0A1V2DQ19_9GAMM</name>
<dbReference type="AlphaFoldDB" id="A0A1V2DQ19"/>
<dbReference type="OrthoDB" id="6372258at2"/>
<reference evidence="1 2" key="1">
    <citation type="submission" date="2016-12" db="EMBL/GenBank/DDBJ databases">
        <title>Marinobacter lutaoensis whole genome sequencing.</title>
        <authorList>
            <person name="Verma A."/>
            <person name="Krishnamurthi S."/>
        </authorList>
    </citation>
    <scope>NUCLEOTIDE SEQUENCE [LARGE SCALE GENOMIC DNA]</scope>
    <source>
        <strain evidence="1 2">T5054</strain>
    </source>
</reference>
<dbReference type="Proteomes" id="UP000189339">
    <property type="component" value="Unassembled WGS sequence"/>
</dbReference>
<sequence length="110" mass="12239">MTNLNKSSGDKRPPITLFNATDRYKFIKNEMAQLGPKIEELKECAHPGVFDIHIQYSMLVTATQGAASKFDSGSVQKLTTKDLAMLENLQILVLDFADIVNEARAELLPE</sequence>
<dbReference type="RefSeq" id="WP_076725426.1">
    <property type="nucleotide sequence ID" value="NZ_MSCW01000009.1"/>
</dbReference>
<organism evidence="1 2">
    <name type="scientific">Marinobacter lutaoensis</name>
    <dbReference type="NCBI Taxonomy" id="135739"/>
    <lineage>
        <taxon>Bacteria</taxon>
        <taxon>Pseudomonadati</taxon>
        <taxon>Pseudomonadota</taxon>
        <taxon>Gammaproteobacteria</taxon>
        <taxon>Pseudomonadales</taxon>
        <taxon>Marinobacteraceae</taxon>
        <taxon>Marinobacter</taxon>
    </lineage>
</organism>
<keyword evidence="2" id="KW-1185">Reference proteome</keyword>
<evidence type="ECO:0000313" key="2">
    <source>
        <dbReference type="Proteomes" id="UP000189339"/>
    </source>
</evidence>
<dbReference type="STRING" id="135739.BTO32_14805"/>
<comment type="caution">
    <text evidence="1">The sequence shown here is derived from an EMBL/GenBank/DDBJ whole genome shotgun (WGS) entry which is preliminary data.</text>
</comment>
<dbReference type="EMBL" id="MSCW01000009">
    <property type="protein sequence ID" value="ONF42481.1"/>
    <property type="molecule type" value="Genomic_DNA"/>
</dbReference>
<evidence type="ECO:0000313" key="1">
    <source>
        <dbReference type="EMBL" id="ONF42481.1"/>
    </source>
</evidence>
<protein>
    <submittedName>
        <fullName evidence="1">Uncharacterized protein</fullName>
    </submittedName>
</protein>
<proteinExistence type="predicted"/>
<accession>A0A1V2DQ19</accession>